<dbReference type="Pfam" id="PF01068">
    <property type="entry name" value="DNA_ligase_A_M"/>
    <property type="match status" value="1"/>
</dbReference>
<dbReference type="Gene3D" id="2.40.50.140">
    <property type="entry name" value="Nucleic acid-binding proteins"/>
    <property type="match status" value="1"/>
</dbReference>
<evidence type="ECO:0000256" key="3">
    <source>
        <dbReference type="ARBA" id="ARBA00022618"/>
    </source>
</evidence>
<name>A0A2S9EUY5_9PSED</name>
<evidence type="ECO:0000256" key="2">
    <source>
        <dbReference type="ARBA" id="ARBA00022598"/>
    </source>
</evidence>
<accession>A0A2S9EUY5</accession>
<dbReference type="STRING" id="1282356.H045_03370"/>
<dbReference type="CDD" id="cd07972">
    <property type="entry name" value="OBF_DNA_ligase_Arch_LigB"/>
    <property type="match status" value="1"/>
</dbReference>
<evidence type="ECO:0000313" key="16">
    <source>
        <dbReference type="Proteomes" id="UP000238045"/>
    </source>
</evidence>
<keyword evidence="6" id="KW-0547">Nucleotide-binding</keyword>
<dbReference type="InterPro" id="IPR012310">
    <property type="entry name" value="DNA_ligase_ATP-dep_cent"/>
</dbReference>
<dbReference type="Gene3D" id="3.30.470.30">
    <property type="entry name" value="DNA ligase/mRNA capping enzyme"/>
    <property type="match status" value="1"/>
</dbReference>
<dbReference type="InterPro" id="IPR016059">
    <property type="entry name" value="DNA_ligase_ATP-dep_CS"/>
</dbReference>
<feature type="domain" description="ATP-dependent DNA ligase family profile" evidence="14">
    <location>
        <begin position="314"/>
        <end position="446"/>
    </location>
</feature>
<evidence type="ECO:0000256" key="6">
    <source>
        <dbReference type="ARBA" id="ARBA00022741"/>
    </source>
</evidence>
<dbReference type="InterPro" id="IPR026333">
    <property type="entry name" value="ATP_dep_DNA_lig_pp_1105_fam"/>
</dbReference>
<dbReference type="Proteomes" id="UP000238045">
    <property type="component" value="Unassembled WGS sequence"/>
</dbReference>
<keyword evidence="12" id="KW-0131">Cell cycle</keyword>
<comment type="caution">
    <text evidence="15">The sequence shown here is derived from an EMBL/GenBank/DDBJ whole genome shotgun (WGS) entry which is preliminary data.</text>
</comment>
<evidence type="ECO:0000256" key="11">
    <source>
        <dbReference type="ARBA" id="ARBA00023204"/>
    </source>
</evidence>
<evidence type="ECO:0000313" key="15">
    <source>
        <dbReference type="EMBL" id="PRC19969.1"/>
    </source>
</evidence>
<dbReference type="GO" id="GO:0006260">
    <property type="term" value="P:DNA replication"/>
    <property type="evidence" value="ECO:0007669"/>
    <property type="project" value="UniProtKB-KW"/>
</dbReference>
<keyword evidence="8" id="KW-0067">ATP-binding</keyword>
<dbReference type="GO" id="GO:0006310">
    <property type="term" value="P:DNA recombination"/>
    <property type="evidence" value="ECO:0007669"/>
    <property type="project" value="UniProtKB-KW"/>
</dbReference>
<dbReference type="PROSITE" id="PS00697">
    <property type="entry name" value="DNA_LIGASE_A1"/>
    <property type="match status" value="1"/>
</dbReference>
<dbReference type="NCBIfam" id="NF006701">
    <property type="entry name" value="PRK09247.1"/>
    <property type="match status" value="1"/>
</dbReference>
<dbReference type="GO" id="GO:0006281">
    <property type="term" value="P:DNA repair"/>
    <property type="evidence" value="ECO:0007669"/>
    <property type="project" value="UniProtKB-KW"/>
</dbReference>
<evidence type="ECO:0000256" key="4">
    <source>
        <dbReference type="ARBA" id="ARBA00022705"/>
    </source>
</evidence>
<dbReference type="GO" id="GO:0003910">
    <property type="term" value="F:DNA ligase (ATP) activity"/>
    <property type="evidence" value="ECO:0007669"/>
    <property type="project" value="UniProtKB-EC"/>
</dbReference>
<dbReference type="GO" id="GO:0051301">
    <property type="term" value="P:cell division"/>
    <property type="evidence" value="ECO:0007669"/>
    <property type="project" value="UniProtKB-KW"/>
</dbReference>
<evidence type="ECO:0000256" key="8">
    <source>
        <dbReference type="ARBA" id="ARBA00022840"/>
    </source>
</evidence>
<dbReference type="AlphaFoldDB" id="A0A2S9EUY5"/>
<evidence type="ECO:0000259" key="14">
    <source>
        <dbReference type="PROSITE" id="PS50160"/>
    </source>
</evidence>
<evidence type="ECO:0000256" key="13">
    <source>
        <dbReference type="ARBA" id="ARBA00034003"/>
    </source>
</evidence>
<dbReference type="PANTHER" id="PTHR45674:SF13">
    <property type="entry name" value="DNA LIGASE-RELATED"/>
    <property type="match status" value="1"/>
</dbReference>
<dbReference type="Gene3D" id="1.10.3260.10">
    <property type="entry name" value="DNA ligase, ATP-dependent, N-terminal domain"/>
    <property type="match status" value="1"/>
</dbReference>
<keyword evidence="3" id="KW-0132">Cell division</keyword>
<keyword evidence="2 15" id="KW-0436">Ligase</keyword>
<evidence type="ECO:0000256" key="5">
    <source>
        <dbReference type="ARBA" id="ARBA00022723"/>
    </source>
</evidence>
<protein>
    <recommendedName>
        <fullName evidence="1">DNA ligase (ATP)</fullName>
        <ecNumber evidence="1">6.5.1.1</ecNumber>
    </recommendedName>
</protein>
<reference evidence="15 16" key="1">
    <citation type="submission" date="2017-09" db="EMBL/GenBank/DDBJ databases">
        <title>Genomic, metabolic, and phenotypic characteristics of bacterial isolates from the natural microbiome of the model nematode Caenorhabditis elegans.</title>
        <authorList>
            <person name="Zimmermann J."/>
            <person name="Obeng N."/>
            <person name="Yang W."/>
            <person name="Obeng O."/>
            <person name="Kissoyan K."/>
            <person name="Pees B."/>
            <person name="Dirksen P."/>
            <person name="Hoppner M."/>
            <person name="Franke A."/>
            <person name="Rosenstiel P."/>
            <person name="Leippe M."/>
            <person name="Dierking K."/>
            <person name="Kaleta C."/>
            <person name="Schulenburg H."/>
        </authorList>
    </citation>
    <scope>NUCLEOTIDE SEQUENCE [LARGE SCALE GENOMIC DNA]</scope>
    <source>
        <strain evidence="15 16">MYb117</strain>
    </source>
</reference>
<dbReference type="GO" id="GO:0005524">
    <property type="term" value="F:ATP binding"/>
    <property type="evidence" value="ECO:0007669"/>
    <property type="project" value="UniProtKB-KW"/>
</dbReference>
<dbReference type="PANTHER" id="PTHR45674">
    <property type="entry name" value="DNA LIGASE 1/3 FAMILY MEMBER"/>
    <property type="match status" value="1"/>
</dbReference>
<dbReference type="GO" id="GO:0003677">
    <property type="term" value="F:DNA binding"/>
    <property type="evidence" value="ECO:0007669"/>
    <property type="project" value="InterPro"/>
</dbReference>
<dbReference type="Pfam" id="PF04679">
    <property type="entry name" value="DNA_ligase_A_C"/>
    <property type="match status" value="1"/>
</dbReference>
<keyword evidence="11" id="KW-0234">DNA repair</keyword>
<dbReference type="InterPro" id="IPR012308">
    <property type="entry name" value="DNA_ligase_ATP-dep_N"/>
</dbReference>
<evidence type="ECO:0000256" key="12">
    <source>
        <dbReference type="ARBA" id="ARBA00023306"/>
    </source>
</evidence>
<keyword evidence="10" id="KW-0233">DNA recombination</keyword>
<dbReference type="PROSITE" id="PS50160">
    <property type="entry name" value="DNA_LIGASE_A3"/>
    <property type="match status" value="1"/>
</dbReference>
<organism evidence="15 16">
    <name type="scientific">Pseudomonas poae</name>
    <dbReference type="NCBI Taxonomy" id="200451"/>
    <lineage>
        <taxon>Bacteria</taxon>
        <taxon>Pseudomonadati</taxon>
        <taxon>Pseudomonadota</taxon>
        <taxon>Gammaproteobacteria</taxon>
        <taxon>Pseudomonadales</taxon>
        <taxon>Pseudomonadaceae</taxon>
        <taxon>Pseudomonas</taxon>
    </lineage>
</organism>
<dbReference type="InterPro" id="IPR050191">
    <property type="entry name" value="ATP-dep_DNA_ligase"/>
</dbReference>
<dbReference type="Pfam" id="PF04675">
    <property type="entry name" value="DNA_ligase_A_N"/>
    <property type="match status" value="1"/>
</dbReference>
<dbReference type="GO" id="GO:0046872">
    <property type="term" value="F:metal ion binding"/>
    <property type="evidence" value="ECO:0007669"/>
    <property type="project" value="UniProtKB-KW"/>
</dbReference>
<evidence type="ECO:0000256" key="9">
    <source>
        <dbReference type="ARBA" id="ARBA00022842"/>
    </source>
</evidence>
<keyword evidence="7" id="KW-0227">DNA damage</keyword>
<keyword evidence="5" id="KW-0479">Metal-binding</keyword>
<keyword evidence="16" id="KW-1185">Reference proteome</keyword>
<proteinExistence type="predicted"/>
<dbReference type="CDD" id="cd07897">
    <property type="entry name" value="Adenylation_DNA_ligase_Bac1"/>
    <property type="match status" value="1"/>
</dbReference>
<gene>
    <name evidence="15" type="ORF">CQZ99_08275</name>
</gene>
<evidence type="ECO:0000256" key="10">
    <source>
        <dbReference type="ARBA" id="ARBA00023172"/>
    </source>
</evidence>
<comment type="catalytic activity">
    <reaction evidence="13">
        <text>ATP + (deoxyribonucleotide)n-3'-hydroxyl + 5'-phospho-(deoxyribonucleotide)m = (deoxyribonucleotide)n+m + AMP + diphosphate.</text>
        <dbReference type="EC" id="6.5.1.1"/>
    </reaction>
</comment>
<keyword evidence="9" id="KW-0460">Magnesium</keyword>
<dbReference type="RefSeq" id="WP_105696235.1">
    <property type="nucleotide sequence ID" value="NZ_CP159260.1"/>
</dbReference>
<dbReference type="InterPro" id="IPR036599">
    <property type="entry name" value="DNA_ligase_N_sf"/>
</dbReference>
<dbReference type="SUPFAM" id="SSF56091">
    <property type="entry name" value="DNA ligase/mRNA capping enzyme, catalytic domain"/>
    <property type="match status" value="1"/>
</dbReference>
<dbReference type="EC" id="6.5.1.1" evidence="1"/>
<sequence length="544" mass="60739">MKAFAELYANLDATTSSNAKLAALQAYFRQAPPEDAAWAVYFLSGGRPRQLVPTRLLRDMATEASGIEPWLFEESYQSVGDLAETISLLLPESTYTSEDGLAVWLEEKLLPLRGLPPLELAERLPTLWAQLDQPSLMVCIKLITGSFRVGVSKLLVTRALAALAGLDSKRVAQRLVGYTDLSNRPTPEGYLKLIAAESSDEHAQRGGQPYPFFLAHGLAQPVEQFDALLGSPDDWQVEWKWDGIRAQLVKREGRLWVWSRGEELVTERFPELHSLASGLPDGTVIDGEIVVWKDAVQPFALLQQRIGRKTLSKKVLEDAPVAVLAYDLLEHQGDDWRNHTQAERRSQLEQVVAQCNQPVLHVSPLLTGGTWQDLAYQREASRSLGVEGMMLKARDGLYGVGRTKDMGVWWKWKVDPFSVDAVLIYAQRGHGRRASLYSDYTFAVWDGPPGSERTLVPFAKAYSGLTDEEMRKVDAIVRKTTVEKFGPVSSVTPSLVFELGFEGIALSKRHKSGIAVRFPRMLRWRQDKAVEEADNLGTLQDLLT</sequence>
<dbReference type="SUPFAM" id="SSF50249">
    <property type="entry name" value="Nucleic acid-binding proteins"/>
    <property type="match status" value="1"/>
</dbReference>
<dbReference type="NCBIfam" id="TIGR04120">
    <property type="entry name" value="DNA_lig_bact"/>
    <property type="match status" value="1"/>
</dbReference>
<dbReference type="InterPro" id="IPR012340">
    <property type="entry name" value="NA-bd_OB-fold"/>
</dbReference>
<dbReference type="EMBL" id="PCQL01000007">
    <property type="protein sequence ID" value="PRC19969.1"/>
    <property type="molecule type" value="Genomic_DNA"/>
</dbReference>
<evidence type="ECO:0000256" key="7">
    <source>
        <dbReference type="ARBA" id="ARBA00022763"/>
    </source>
</evidence>
<keyword evidence="4" id="KW-0235">DNA replication</keyword>
<dbReference type="InterPro" id="IPR012309">
    <property type="entry name" value="DNA_ligase_ATP-dep_C"/>
</dbReference>
<evidence type="ECO:0000256" key="1">
    <source>
        <dbReference type="ARBA" id="ARBA00012727"/>
    </source>
</evidence>